<dbReference type="InterPro" id="IPR005814">
    <property type="entry name" value="Aminotrans_3"/>
</dbReference>
<dbReference type="InterPro" id="IPR015424">
    <property type="entry name" value="PyrdxlP-dep_Trfase"/>
</dbReference>
<reference evidence="4 5" key="1">
    <citation type="submission" date="2015-01" db="EMBL/GenBank/DDBJ databases">
        <title>The Genome Sequence of Ochroconis gallopava CBS43764.</title>
        <authorList>
            <consortium name="The Broad Institute Genomics Platform"/>
            <person name="Cuomo C."/>
            <person name="de Hoog S."/>
            <person name="Gorbushina A."/>
            <person name="Stielow B."/>
            <person name="Teixiera M."/>
            <person name="Abouelleil A."/>
            <person name="Chapman S.B."/>
            <person name="Priest M."/>
            <person name="Young S.K."/>
            <person name="Wortman J."/>
            <person name="Nusbaum C."/>
            <person name="Birren B."/>
        </authorList>
    </citation>
    <scope>NUCLEOTIDE SEQUENCE [LARGE SCALE GENOMIC DNA]</scope>
    <source>
        <strain evidence="4 5">CBS 43764</strain>
    </source>
</reference>
<dbReference type="Proteomes" id="UP000053259">
    <property type="component" value="Unassembled WGS sequence"/>
</dbReference>
<proteinExistence type="inferred from homology"/>
<dbReference type="PANTHER" id="PTHR43713">
    <property type="entry name" value="GLUTAMATE-1-SEMIALDEHYDE 2,1-AMINOMUTASE"/>
    <property type="match status" value="1"/>
</dbReference>
<protein>
    <recommendedName>
        <fullName evidence="6">Acetylornithine aminotransferase</fullName>
    </recommendedName>
</protein>
<evidence type="ECO:0000256" key="3">
    <source>
        <dbReference type="RuleBase" id="RU003560"/>
    </source>
</evidence>
<dbReference type="VEuPathDB" id="FungiDB:PV09_07998"/>
<dbReference type="InterPro" id="IPR015421">
    <property type="entry name" value="PyrdxlP-dep_Trfase_major"/>
</dbReference>
<comment type="similarity">
    <text evidence="3">Belongs to the class-III pyridoxal-phosphate-dependent aminotransferase family.</text>
</comment>
<dbReference type="Pfam" id="PF00202">
    <property type="entry name" value="Aminotran_3"/>
    <property type="match status" value="1"/>
</dbReference>
<evidence type="ECO:0008006" key="6">
    <source>
        <dbReference type="Google" id="ProtNLM"/>
    </source>
</evidence>
<evidence type="ECO:0000313" key="5">
    <source>
        <dbReference type="Proteomes" id="UP000053259"/>
    </source>
</evidence>
<dbReference type="STRING" id="253628.A0A0D2A2C5"/>
<comment type="cofactor">
    <cofactor evidence="1">
        <name>pyridoxal 5'-phosphate</name>
        <dbReference type="ChEBI" id="CHEBI:597326"/>
    </cofactor>
</comment>
<dbReference type="PANTHER" id="PTHR43713:SF3">
    <property type="entry name" value="GLUTAMATE-1-SEMIALDEHYDE 2,1-AMINOMUTASE 1, CHLOROPLASTIC-RELATED"/>
    <property type="match status" value="1"/>
</dbReference>
<dbReference type="Gene3D" id="3.40.640.10">
    <property type="entry name" value="Type I PLP-dependent aspartate aminotransferase-like (Major domain)"/>
    <property type="match status" value="1"/>
</dbReference>
<keyword evidence="5" id="KW-1185">Reference proteome</keyword>
<dbReference type="EMBL" id="KN847563">
    <property type="protein sequence ID" value="KIW00475.1"/>
    <property type="molecule type" value="Genomic_DNA"/>
</dbReference>
<sequence length="481" mass="52251">MEGSSEGSHSLNKVDKSAEGDYLSKALQHAHDAYIAANPLSLQAHQDSANHLPGGNTRTVLYAEPFPLTFVSASGSTLRDIDGHEYVSLVGEYSAGIFGHSHPKILEAVNEAMRHGWNFGGHCTYEKELAKRVVERFRASGIELVRFTNSGTEANTCAIGAAIAFTQRKKVLVFSNAYHGGTLMFSMALMRGDLNSANINLPHEFVFAPFNNIEETQEIVEALPKESLAAIIVEPVQGSGGCRPATREFMLYLRKLADSLDSVLIVDEVMASRLGYNGYSATLGLKADILTLGKYVGGGMTFGAFGGRRDIMDLFDPSKSKLMHPGTYNNNVLTMNAGIAGLDVYNAAEVTRLNDLGKGLKTRIQHLLIEAGVYGSVTSDPAADFIEVDSLRGPTKVYCATNLVKLPTMFVTGKGSMVNVRFSGTHANILQGLFYHHMLAQGISIASRGFTPLHLALSDKDIRRYTTAIEDFINLHRRSLV</sequence>
<dbReference type="InterPro" id="IPR015422">
    <property type="entry name" value="PyrdxlP-dep_Trfase_small"/>
</dbReference>
<organism evidence="4 5">
    <name type="scientific">Verruconis gallopava</name>
    <dbReference type="NCBI Taxonomy" id="253628"/>
    <lineage>
        <taxon>Eukaryota</taxon>
        <taxon>Fungi</taxon>
        <taxon>Dikarya</taxon>
        <taxon>Ascomycota</taxon>
        <taxon>Pezizomycotina</taxon>
        <taxon>Dothideomycetes</taxon>
        <taxon>Pleosporomycetidae</taxon>
        <taxon>Venturiales</taxon>
        <taxon>Sympoventuriaceae</taxon>
        <taxon>Verruconis</taxon>
    </lineage>
</organism>
<dbReference type="GO" id="GO:0030170">
    <property type="term" value="F:pyridoxal phosphate binding"/>
    <property type="evidence" value="ECO:0007669"/>
    <property type="project" value="InterPro"/>
</dbReference>
<dbReference type="AlphaFoldDB" id="A0A0D2A2C5"/>
<evidence type="ECO:0000313" key="4">
    <source>
        <dbReference type="EMBL" id="KIW00475.1"/>
    </source>
</evidence>
<gene>
    <name evidence="4" type="ORF">PV09_07998</name>
</gene>
<dbReference type="OrthoDB" id="425114at2759"/>
<name>A0A0D2A2C5_9PEZI</name>
<dbReference type="RefSeq" id="XP_016210344.1">
    <property type="nucleotide sequence ID" value="XM_016361840.1"/>
</dbReference>
<evidence type="ECO:0000256" key="1">
    <source>
        <dbReference type="ARBA" id="ARBA00001933"/>
    </source>
</evidence>
<dbReference type="GO" id="GO:0008483">
    <property type="term" value="F:transaminase activity"/>
    <property type="evidence" value="ECO:0007669"/>
    <property type="project" value="InterPro"/>
</dbReference>
<dbReference type="InParanoid" id="A0A0D2A2C5"/>
<dbReference type="GeneID" id="27315971"/>
<accession>A0A0D2A2C5</accession>
<keyword evidence="2 3" id="KW-0663">Pyridoxal phosphate</keyword>
<dbReference type="HOGENOM" id="CLU_016922_1_2_1"/>
<dbReference type="Gene3D" id="3.90.1150.10">
    <property type="entry name" value="Aspartate Aminotransferase, domain 1"/>
    <property type="match status" value="1"/>
</dbReference>
<evidence type="ECO:0000256" key="2">
    <source>
        <dbReference type="ARBA" id="ARBA00022898"/>
    </source>
</evidence>
<dbReference type="SUPFAM" id="SSF53383">
    <property type="entry name" value="PLP-dependent transferases"/>
    <property type="match status" value="1"/>
</dbReference>